<evidence type="ECO:0000256" key="3">
    <source>
        <dbReference type="SAM" id="Phobius"/>
    </source>
</evidence>
<sequence>MASSDPVEVAVEILDQFSDDLKKLEKQLDRIDGKKLSVTLDIDDGGDIEEVKALLESLEKNLKTKLEIDVKGHKKAFALKAGLSKDTQSVHRILTKQDDVPGGGGGGGGGGLGSLKPTPHNGRLDVTRTVNEIVDDQLKRLSLDGNPAWADFTMGREGRLFGEDGRPIELSNPETDFMRRIKKGTDVATGRGPDVPLGPMPDRAGKTRDQLDRELRWSARRNMARNLGRNVGKGVRGFGRATKKSGSFLGGAARKRMNVIPDMDILGGFGKKLAAMRPTMHKWMNLVAVLIPILITLAGAALGVAAAFGAIAAAGGAVLGLGLLGYGDSLEESMKNAGIRLDNLKEDLYGVFQPVAQSFQPITENFLSAVPHAVQPIAEAMKNLDAFEGMFTRALYGGANWVGDLINAIVELQEPIERITMLVGGALGDALINVFKWAVNEVDENWTAFADLANIFVDLIVILYNVSKAASFVVSVFRPVFDLFAWFSNFLNNEFILGLLRLIGIYYALRFAIIGAGRALVWLTSLSAAKWAAYLGKVMIASIAHIYSWITAVNGAKMAWRAFLASTGLGLLLVGGSFLAEGVMKSVSDVGKTGPAPSVGGNDAYAMGGGGGGTQINIYGNVGNSEYQKLKDEFPSLYREQKTVEEETTK</sequence>
<gene>
    <name evidence="4" type="ORF">JMJ58_19255</name>
</gene>
<feature type="transmembrane region" description="Helical" evidence="3">
    <location>
        <begin position="308"/>
        <end position="326"/>
    </location>
</feature>
<dbReference type="KEGG" id="hsal:JMJ58_19255"/>
<keyword evidence="3" id="KW-0812">Transmembrane</keyword>
<accession>A0A8T8E0V6</accession>
<feature type="region of interest" description="Disordered" evidence="2">
    <location>
        <begin position="96"/>
        <end position="123"/>
    </location>
</feature>
<feature type="transmembrane region" description="Helical" evidence="3">
    <location>
        <begin position="562"/>
        <end position="580"/>
    </location>
</feature>
<protein>
    <recommendedName>
        <fullName evidence="6">Tape measure protein</fullName>
    </recommendedName>
</protein>
<name>A0A8T8E0V6_9EURY</name>
<organism evidence="4 5">
    <name type="scientific">Haloterrigena salifodinae</name>
    <dbReference type="NCBI Taxonomy" id="2675099"/>
    <lineage>
        <taxon>Archaea</taxon>
        <taxon>Methanobacteriati</taxon>
        <taxon>Methanobacteriota</taxon>
        <taxon>Stenosarchaea group</taxon>
        <taxon>Halobacteria</taxon>
        <taxon>Halobacteriales</taxon>
        <taxon>Natrialbaceae</taxon>
        <taxon>Haloterrigena</taxon>
    </lineage>
</organism>
<keyword evidence="5" id="KW-1185">Reference proteome</keyword>
<evidence type="ECO:0000256" key="1">
    <source>
        <dbReference type="SAM" id="Coils"/>
    </source>
</evidence>
<feature type="transmembrane region" description="Helical" evidence="3">
    <location>
        <begin position="283"/>
        <end position="302"/>
    </location>
</feature>
<dbReference type="Proteomes" id="UP000637819">
    <property type="component" value="Chromosome"/>
</dbReference>
<keyword evidence="3" id="KW-1133">Transmembrane helix</keyword>
<dbReference type="AlphaFoldDB" id="A0A8T8E0V6"/>
<dbReference type="GeneID" id="62877309"/>
<evidence type="ECO:0000256" key="2">
    <source>
        <dbReference type="SAM" id="MobiDB-lite"/>
    </source>
</evidence>
<evidence type="ECO:0008006" key="6">
    <source>
        <dbReference type="Google" id="ProtNLM"/>
    </source>
</evidence>
<feature type="transmembrane region" description="Helical" evidence="3">
    <location>
        <begin position="503"/>
        <end position="524"/>
    </location>
</feature>
<evidence type="ECO:0000313" key="4">
    <source>
        <dbReference type="EMBL" id="QRV15021.1"/>
    </source>
</evidence>
<dbReference type="EMBL" id="CP069188">
    <property type="protein sequence ID" value="QRV15021.1"/>
    <property type="molecule type" value="Genomic_DNA"/>
</dbReference>
<dbReference type="OrthoDB" id="346519at2157"/>
<keyword evidence="3" id="KW-0472">Membrane</keyword>
<dbReference type="RefSeq" id="WP_204747638.1">
    <property type="nucleotide sequence ID" value="NZ_CP069188.1"/>
</dbReference>
<feature type="compositionally biased region" description="Gly residues" evidence="2">
    <location>
        <begin position="101"/>
        <end position="113"/>
    </location>
</feature>
<evidence type="ECO:0000313" key="5">
    <source>
        <dbReference type="Proteomes" id="UP000637819"/>
    </source>
</evidence>
<proteinExistence type="predicted"/>
<feature type="coiled-coil region" evidence="1">
    <location>
        <begin position="7"/>
        <end position="68"/>
    </location>
</feature>
<feature type="transmembrane region" description="Helical" evidence="3">
    <location>
        <begin position="531"/>
        <end position="550"/>
    </location>
</feature>
<keyword evidence="1" id="KW-0175">Coiled coil</keyword>
<reference evidence="4 5" key="1">
    <citation type="submission" date="2021-01" db="EMBL/GenBank/DDBJ databases">
        <title>Genome Sequence and Methylation Pattern of Haloterrigena salifodinae BOL5-1, An Extremely Halophilic Archaeon from a Bolivian Salt Mine.</title>
        <authorList>
            <person name="DasSarma P."/>
            <person name="Anton B.P."/>
            <person name="DasSarma S.L."/>
            <person name="von Ehrenheim H.A.L."/>
            <person name="Martinez F.L."/>
            <person name="Guzman D."/>
            <person name="Roberts R.J."/>
            <person name="DasSarma S."/>
        </authorList>
    </citation>
    <scope>NUCLEOTIDE SEQUENCE [LARGE SCALE GENOMIC DNA]</scope>
    <source>
        <strain evidence="4 5">BOL5-1</strain>
    </source>
</reference>
<feature type="region of interest" description="Disordered" evidence="2">
    <location>
        <begin position="186"/>
        <end position="208"/>
    </location>
</feature>